<evidence type="ECO:0000256" key="6">
    <source>
        <dbReference type="ARBA" id="ARBA00022747"/>
    </source>
</evidence>
<dbReference type="EMBL" id="BJFL01000053">
    <property type="protein sequence ID" value="GDY33718.1"/>
    <property type="molecule type" value="Genomic_DNA"/>
</dbReference>
<dbReference type="PROSITE" id="PS00093">
    <property type="entry name" value="N4_MTASE"/>
    <property type="match status" value="1"/>
</dbReference>
<keyword evidence="6" id="KW-0680">Restriction system</keyword>
<dbReference type="InterPro" id="IPR017985">
    <property type="entry name" value="MeTrfase_CN4_CS"/>
</dbReference>
<dbReference type="Proteomes" id="UP000298860">
    <property type="component" value="Unassembled WGS sequence"/>
</dbReference>
<dbReference type="InterPro" id="IPR029063">
    <property type="entry name" value="SAM-dependent_MTases_sf"/>
</dbReference>
<comment type="caution">
    <text evidence="8">The sequence shown here is derived from an EMBL/GenBank/DDBJ whole genome shotgun (WGS) entry which is preliminary data.</text>
</comment>
<sequence>MTNRRLPAMTMHAGLDPQVSDDGLKAEVRRGDAYDLFATLPPKSVDLILTSPPYWGLRTYDLDHNNDILQDWIVQGGTKEVTPTTS</sequence>
<dbReference type="EC" id="2.1.1.113" evidence="2"/>
<dbReference type="GO" id="GO:0032259">
    <property type="term" value="P:methylation"/>
    <property type="evidence" value="ECO:0007669"/>
    <property type="project" value="UniProtKB-KW"/>
</dbReference>
<evidence type="ECO:0000313" key="8">
    <source>
        <dbReference type="EMBL" id="GDY33718.1"/>
    </source>
</evidence>
<dbReference type="AlphaFoldDB" id="A0A4D4JGE6"/>
<dbReference type="GO" id="GO:0015667">
    <property type="term" value="F:site-specific DNA-methyltransferase (cytosine-N4-specific) activity"/>
    <property type="evidence" value="ECO:0007669"/>
    <property type="project" value="UniProtKB-EC"/>
</dbReference>
<evidence type="ECO:0000256" key="5">
    <source>
        <dbReference type="ARBA" id="ARBA00022691"/>
    </source>
</evidence>
<gene>
    <name evidence="8" type="ORF">GTS_53510</name>
</gene>
<dbReference type="GO" id="GO:0003677">
    <property type="term" value="F:DNA binding"/>
    <property type="evidence" value="ECO:0007669"/>
    <property type="project" value="InterPro"/>
</dbReference>
<keyword evidence="5" id="KW-0949">S-adenosyl-L-methionine</keyword>
<evidence type="ECO:0000256" key="3">
    <source>
        <dbReference type="ARBA" id="ARBA00022603"/>
    </source>
</evidence>
<dbReference type="SUPFAM" id="SSF53335">
    <property type="entry name" value="S-adenosyl-L-methionine-dependent methyltransferases"/>
    <property type="match status" value="1"/>
</dbReference>
<keyword evidence="4" id="KW-0808">Transferase</keyword>
<evidence type="ECO:0000256" key="7">
    <source>
        <dbReference type="ARBA" id="ARBA00049120"/>
    </source>
</evidence>
<keyword evidence="3" id="KW-0489">Methyltransferase</keyword>
<dbReference type="GO" id="GO:0009307">
    <property type="term" value="P:DNA restriction-modification system"/>
    <property type="evidence" value="ECO:0007669"/>
    <property type="project" value="UniProtKB-KW"/>
</dbReference>
<dbReference type="Gene3D" id="3.40.50.150">
    <property type="entry name" value="Vaccinia Virus protein VP39"/>
    <property type="match status" value="1"/>
</dbReference>
<keyword evidence="9" id="KW-1185">Reference proteome</keyword>
<reference evidence="9" key="1">
    <citation type="submission" date="2019-04" db="EMBL/GenBank/DDBJ databases">
        <title>Draft genome sequence of Pseudonocardiaceae bacterium SL3-2-4.</title>
        <authorList>
            <person name="Ningsih F."/>
            <person name="Yokota A."/>
            <person name="Sakai Y."/>
            <person name="Nanatani K."/>
            <person name="Yabe S."/>
            <person name="Oetari A."/>
            <person name="Sjamsuridzal W."/>
        </authorList>
    </citation>
    <scope>NUCLEOTIDE SEQUENCE [LARGE SCALE GENOMIC DNA]</scope>
    <source>
        <strain evidence="9">SL3-2-4</strain>
    </source>
</reference>
<comment type="catalytic activity">
    <reaction evidence="7">
        <text>a 2'-deoxycytidine in DNA + S-adenosyl-L-methionine = an N(4)-methyl-2'-deoxycytidine in DNA + S-adenosyl-L-homocysteine + H(+)</text>
        <dbReference type="Rhea" id="RHEA:16857"/>
        <dbReference type="Rhea" id="RHEA-COMP:11369"/>
        <dbReference type="Rhea" id="RHEA-COMP:13674"/>
        <dbReference type="ChEBI" id="CHEBI:15378"/>
        <dbReference type="ChEBI" id="CHEBI:57856"/>
        <dbReference type="ChEBI" id="CHEBI:59789"/>
        <dbReference type="ChEBI" id="CHEBI:85452"/>
        <dbReference type="ChEBI" id="CHEBI:137933"/>
        <dbReference type="EC" id="2.1.1.113"/>
    </reaction>
</comment>
<evidence type="ECO:0000256" key="1">
    <source>
        <dbReference type="ARBA" id="ARBA00010203"/>
    </source>
</evidence>
<evidence type="ECO:0000256" key="4">
    <source>
        <dbReference type="ARBA" id="ARBA00022679"/>
    </source>
</evidence>
<proteinExistence type="inferred from homology"/>
<name>A0A4D4JGE6_9PSEU</name>
<comment type="similarity">
    <text evidence="1">Belongs to the N(4)/N(6)-methyltransferase family. N(4) subfamily.</text>
</comment>
<evidence type="ECO:0000313" key="9">
    <source>
        <dbReference type="Proteomes" id="UP000298860"/>
    </source>
</evidence>
<accession>A0A4D4JGE6</accession>
<organism evidence="8 9">
    <name type="scientific">Gandjariella thermophila</name>
    <dbReference type="NCBI Taxonomy" id="1931992"/>
    <lineage>
        <taxon>Bacteria</taxon>
        <taxon>Bacillati</taxon>
        <taxon>Actinomycetota</taxon>
        <taxon>Actinomycetes</taxon>
        <taxon>Pseudonocardiales</taxon>
        <taxon>Pseudonocardiaceae</taxon>
        <taxon>Gandjariella</taxon>
    </lineage>
</organism>
<evidence type="ECO:0000256" key="2">
    <source>
        <dbReference type="ARBA" id="ARBA00012185"/>
    </source>
</evidence>
<protein>
    <recommendedName>
        <fullName evidence="2">site-specific DNA-methyltransferase (cytosine-N(4)-specific)</fullName>
        <ecNumber evidence="2">2.1.1.113</ecNumber>
    </recommendedName>
</protein>